<dbReference type="HAMAP" id="MF_00265">
    <property type="entry name" value="VapC_Nob1"/>
    <property type="match status" value="1"/>
</dbReference>
<dbReference type="Proteomes" id="UP000595205">
    <property type="component" value="Chromosome"/>
</dbReference>
<keyword evidence="7" id="KW-0800">Toxin</keyword>
<keyword evidence="6 7" id="KW-0460">Magnesium</keyword>
<feature type="binding site" evidence="7">
    <location>
        <position position="5"/>
    </location>
    <ligand>
        <name>Mg(2+)</name>
        <dbReference type="ChEBI" id="CHEBI:18420"/>
    </ligand>
</feature>
<dbReference type="Gene3D" id="3.40.50.1010">
    <property type="entry name" value="5'-nuclease"/>
    <property type="match status" value="1"/>
</dbReference>
<evidence type="ECO:0000256" key="2">
    <source>
        <dbReference type="ARBA" id="ARBA00022649"/>
    </source>
</evidence>
<dbReference type="GO" id="GO:0000287">
    <property type="term" value="F:magnesium ion binding"/>
    <property type="evidence" value="ECO:0007669"/>
    <property type="project" value="UniProtKB-UniRule"/>
</dbReference>
<dbReference type="RefSeq" id="WP_009953437.1">
    <property type="nucleotide sequence ID" value="NZ_AP024244.1"/>
</dbReference>
<keyword evidence="2 7" id="KW-1277">Toxin-antitoxin system</keyword>
<evidence type="ECO:0000256" key="3">
    <source>
        <dbReference type="ARBA" id="ARBA00022722"/>
    </source>
</evidence>
<dbReference type="Pfam" id="PF01850">
    <property type="entry name" value="PIN"/>
    <property type="match status" value="1"/>
</dbReference>
<evidence type="ECO:0000313" key="9">
    <source>
        <dbReference type="Proteomes" id="UP000595205"/>
    </source>
</evidence>
<dbReference type="InterPro" id="IPR022907">
    <property type="entry name" value="VapC_family"/>
</dbReference>
<protein>
    <recommendedName>
        <fullName evidence="7">Ribonuclease VapC</fullName>
        <shortName evidence="7">RNase VapC</shortName>
        <ecNumber evidence="7">3.1.-.-</ecNumber>
    </recommendedName>
    <alternativeName>
        <fullName evidence="7">Toxin VapC</fullName>
    </alternativeName>
</protein>
<dbReference type="GO" id="GO:0090729">
    <property type="term" value="F:toxin activity"/>
    <property type="evidence" value="ECO:0007669"/>
    <property type="project" value="UniProtKB-KW"/>
</dbReference>
<evidence type="ECO:0000313" key="8">
    <source>
        <dbReference type="EMBL" id="BCO98379.1"/>
    </source>
</evidence>
<dbReference type="AlphaFoldDB" id="A0A7R7MQX9"/>
<gene>
    <name evidence="8" type="primary">vapC32</name>
    <name evidence="7" type="synonym">vapC</name>
    <name evidence="8" type="ORF">MINTM018_11490</name>
</gene>
<proteinExistence type="inferred from homology"/>
<keyword evidence="4 7" id="KW-0479">Metal-binding</keyword>
<dbReference type="GO" id="GO:0004540">
    <property type="term" value="F:RNA nuclease activity"/>
    <property type="evidence" value="ECO:0007669"/>
    <property type="project" value="InterPro"/>
</dbReference>
<evidence type="ECO:0000256" key="4">
    <source>
        <dbReference type="ARBA" id="ARBA00022723"/>
    </source>
</evidence>
<dbReference type="SUPFAM" id="SSF88723">
    <property type="entry name" value="PIN domain-like"/>
    <property type="match status" value="1"/>
</dbReference>
<organism evidence="8 9">
    <name type="scientific">Mycobacterium intracellulare</name>
    <dbReference type="NCBI Taxonomy" id="1767"/>
    <lineage>
        <taxon>Bacteria</taxon>
        <taxon>Bacillati</taxon>
        <taxon>Actinomycetota</taxon>
        <taxon>Actinomycetes</taxon>
        <taxon>Mycobacteriales</taxon>
        <taxon>Mycobacteriaceae</taxon>
        <taxon>Mycobacterium</taxon>
        <taxon>Mycobacterium avium complex (MAC)</taxon>
    </lineage>
</organism>
<name>A0A7R7MQX9_MYCIT</name>
<dbReference type="GO" id="GO:0016787">
    <property type="term" value="F:hydrolase activity"/>
    <property type="evidence" value="ECO:0007669"/>
    <property type="project" value="UniProtKB-KW"/>
</dbReference>
<keyword evidence="3 7" id="KW-0540">Nuclease</keyword>
<accession>A0A7R7MQX9</accession>
<dbReference type="CDD" id="cd09854">
    <property type="entry name" value="PIN_VapC-like"/>
    <property type="match status" value="1"/>
</dbReference>
<reference evidence="8 9" key="1">
    <citation type="submission" date="2020-12" db="EMBL/GenBank/DDBJ databases">
        <title>Genome sequence of clinical Mycobacterium intracellulare strains.</title>
        <authorList>
            <person name="Tateishi Y."/>
            <person name="Matsumoto S."/>
            <person name="Fukushima Y."/>
            <person name="Nakajima C."/>
            <person name="Suzuki Y."/>
        </authorList>
    </citation>
    <scope>NUCLEOTIDE SEQUENCE [LARGE SCALE GENOMIC DNA]</scope>
    <source>
        <strain evidence="8 9">M018</strain>
    </source>
</reference>
<dbReference type="InterPro" id="IPR029060">
    <property type="entry name" value="PIN-like_dom_sf"/>
</dbReference>
<evidence type="ECO:0000256" key="7">
    <source>
        <dbReference type="HAMAP-Rule" id="MF_00265"/>
    </source>
</evidence>
<dbReference type="EMBL" id="AP024255">
    <property type="protein sequence ID" value="BCO98379.1"/>
    <property type="molecule type" value="Genomic_DNA"/>
</dbReference>
<evidence type="ECO:0000256" key="6">
    <source>
        <dbReference type="ARBA" id="ARBA00022842"/>
    </source>
</evidence>
<evidence type="ECO:0000256" key="1">
    <source>
        <dbReference type="ARBA" id="ARBA00001946"/>
    </source>
</evidence>
<comment type="similarity">
    <text evidence="7">Belongs to the PINc/VapC protein family.</text>
</comment>
<dbReference type="OMA" id="CHPFIIG"/>
<comment type="function">
    <text evidence="7">Toxic component of a toxin-antitoxin (TA) system. An RNase.</text>
</comment>
<dbReference type="EC" id="3.1.-.-" evidence="7"/>
<keyword evidence="5 7" id="KW-0378">Hydrolase</keyword>
<comment type="cofactor">
    <cofactor evidence="1 7">
        <name>Mg(2+)</name>
        <dbReference type="ChEBI" id="CHEBI:18420"/>
    </cofactor>
</comment>
<sequence>MILVDTSIWIDHLHVAEQRLVGRLTNDEIGCHQMVIEELALGMIKQRDDVLRLLSHLREFPLLTHAEILHLVDRRRLWGRGLSAIDAHLLGSVAVVDGARLWTRDKKLKAACKEVGVAIVDES</sequence>
<evidence type="ECO:0000256" key="5">
    <source>
        <dbReference type="ARBA" id="ARBA00022801"/>
    </source>
</evidence>
<feature type="binding site" evidence="7">
    <location>
        <position position="86"/>
    </location>
    <ligand>
        <name>Mg(2+)</name>
        <dbReference type="ChEBI" id="CHEBI:18420"/>
    </ligand>
</feature>
<dbReference type="InterPro" id="IPR002716">
    <property type="entry name" value="PIN_dom"/>
</dbReference>